<dbReference type="CDD" id="cd06158">
    <property type="entry name" value="S2P-M50_like_1"/>
    <property type="match status" value="1"/>
</dbReference>
<evidence type="ECO:0000313" key="14">
    <source>
        <dbReference type="EMBL" id="RKO62747.1"/>
    </source>
</evidence>
<dbReference type="Proteomes" id="UP000286235">
    <property type="component" value="Unassembled WGS sequence"/>
</dbReference>
<keyword evidence="4" id="KW-1003">Cell membrane</keyword>
<feature type="transmembrane region" description="Helical" evidence="13">
    <location>
        <begin position="62"/>
        <end position="82"/>
    </location>
</feature>
<keyword evidence="12 13" id="KW-0472">Membrane</keyword>
<dbReference type="GO" id="GO:0006508">
    <property type="term" value="P:proteolysis"/>
    <property type="evidence" value="ECO:0007669"/>
    <property type="project" value="UniProtKB-KW"/>
</dbReference>
<keyword evidence="5 14" id="KW-0645">Protease</keyword>
<comment type="similarity">
    <text evidence="3">Belongs to the peptidase M50B family.</text>
</comment>
<dbReference type="AlphaFoldDB" id="A0A420VGL8"/>
<keyword evidence="15" id="KW-1185">Reference proteome</keyword>
<feature type="transmembrane region" description="Helical" evidence="13">
    <location>
        <begin position="94"/>
        <end position="115"/>
    </location>
</feature>
<proteinExistence type="inferred from homology"/>
<keyword evidence="8" id="KW-0378">Hydrolase</keyword>
<reference evidence="14 15" key="1">
    <citation type="submission" date="2013-12" db="EMBL/GenBank/DDBJ databases">
        <title>Genome and proteome characterization of Caldibacillus debilis GB1 derived from a cellulolytic aero-tolerant co-culture.</title>
        <authorList>
            <person name="Wushke S.T."/>
            <person name="Zhang X."/>
            <person name="Fristensky B."/>
            <person name="Wilkins J.A."/>
            <person name="Levin D.B."/>
            <person name="Sparling R."/>
        </authorList>
    </citation>
    <scope>NUCLEOTIDE SEQUENCE [LARGE SCALE GENOMIC DNA]</scope>
    <source>
        <strain evidence="14 15">GB1</strain>
    </source>
</reference>
<dbReference type="EMBL" id="AZRV01000012">
    <property type="protein sequence ID" value="RKO62747.1"/>
    <property type="molecule type" value="Genomic_DNA"/>
</dbReference>
<evidence type="ECO:0000256" key="1">
    <source>
        <dbReference type="ARBA" id="ARBA00001947"/>
    </source>
</evidence>
<evidence type="ECO:0000256" key="9">
    <source>
        <dbReference type="ARBA" id="ARBA00022833"/>
    </source>
</evidence>
<evidence type="ECO:0000256" key="4">
    <source>
        <dbReference type="ARBA" id="ARBA00022475"/>
    </source>
</evidence>
<accession>A0A420VGL8</accession>
<evidence type="ECO:0000256" key="13">
    <source>
        <dbReference type="SAM" id="Phobius"/>
    </source>
</evidence>
<evidence type="ECO:0000256" key="12">
    <source>
        <dbReference type="ARBA" id="ARBA00023136"/>
    </source>
</evidence>
<keyword evidence="10 13" id="KW-1133">Transmembrane helix</keyword>
<comment type="caution">
    <text evidence="14">The sequence shown here is derived from an EMBL/GenBank/DDBJ whole genome shotgun (WGS) entry which is preliminary data.</text>
</comment>
<sequence length="143" mass="15706">MEGFIQFLNSILYYDLQSLPFIVISLLIAFTVHEFSHAYFAYKFGDPTAKNQGRLTLNPISHLDPIGTVVLLIAGFGWARPVPVNRFYFKNPRLAGVVVSAAGPLSNLLLAFIGAPACFSCFPPFPDRCGSPMRPNFSTCSSN</sequence>
<organism evidence="14 15">
    <name type="scientific">Caldibacillus debilis GB1</name>
    <dbReference type="NCBI Taxonomy" id="1339248"/>
    <lineage>
        <taxon>Bacteria</taxon>
        <taxon>Bacillati</taxon>
        <taxon>Bacillota</taxon>
        <taxon>Bacilli</taxon>
        <taxon>Bacillales</taxon>
        <taxon>Bacillaceae</taxon>
        <taxon>Caldibacillus</taxon>
    </lineage>
</organism>
<keyword evidence="11" id="KW-0482">Metalloprotease</keyword>
<evidence type="ECO:0000256" key="8">
    <source>
        <dbReference type="ARBA" id="ARBA00022801"/>
    </source>
</evidence>
<evidence type="ECO:0000256" key="7">
    <source>
        <dbReference type="ARBA" id="ARBA00022723"/>
    </source>
</evidence>
<evidence type="ECO:0000256" key="5">
    <source>
        <dbReference type="ARBA" id="ARBA00022670"/>
    </source>
</evidence>
<evidence type="ECO:0000256" key="3">
    <source>
        <dbReference type="ARBA" id="ARBA00007931"/>
    </source>
</evidence>
<gene>
    <name evidence="14" type="ORF">Cdeb_00476</name>
</gene>
<keyword evidence="6 13" id="KW-0812">Transmembrane</keyword>
<dbReference type="GO" id="GO:0046872">
    <property type="term" value="F:metal ion binding"/>
    <property type="evidence" value="ECO:0007669"/>
    <property type="project" value="UniProtKB-KW"/>
</dbReference>
<protein>
    <submittedName>
        <fullName evidence="14">Zn-dependent protease</fullName>
    </submittedName>
</protein>
<comment type="subcellular location">
    <subcellularLocation>
        <location evidence="2">Cell membrane</location>
        <topology evidence="2">Multi-pass membrane protein</topology>
    </subcellularLocation>
</comment>
<keyword evidence="7" id="KW-0479">Metal-binding</keyword>
<evidence type="ECO:0000256" key="11">
    <source>
        <dbReference type="ARBA" id="ARBA00023049"/>
    </source>
</evidence>
<evidence type="ECO:0000256" key="6">
    <source>
        <dbReference type="ARBA" id="ARBA00022692"/>
    </source>
</evidence>
<feature type="transmembrane region" description="Helical" evidence="13">
    <location>
        <begin position="21"/>
        <end position="42"/>
    </location>
</feature>
<evidence type="ECO:0000256" key="10">
    <source>
        <dbReference type="ARBA" id="ARBA00022989"/>
    </source>
</evidence>
<dbReference type="GO" id="GO:0005886">
    <property type="term" value="C:plasma membrane"/>
    <property type="evidence" value="ECO:0007669"/>
    <property type="project" value="UniProtKB-SubCell"/>
</dbReference>
<dbReference type="PANTHER" id="PTHR35864:SF1">
    <property type="entry name" value="ZINC METALLOPROTEASE YWHC-RELATED"/>
    <property type="match status" value="1"/>
</dbReference>
<evidence type="ECO:0000256" key="2">
    <source>
        <dbReference type="ARBA" id="ARBA00004651"/>
    </source>
</evidence>
<dbReference type="InterPro" id="IPR052348">
    <property type="entry name" value="Metallopeptidase_M50B"/>
</dbReference>
<evidence type="ECO:0000313" key="15">
    <source>
        <dbReference type="Proteomes" id="UP000286235"/>
    </source>
</evidence>
<dbReference type="InterPro" id="IPR044537">
    <property type="entry name" value="Rip2-like"/>
</dbReference>
<dbReference type="PANTHER" id="PTHR35864">
    <property type="entry name" value="ZINC METALLOPROTEASE MJ0611-RELATED"/>
    <property type="match status" value="1"/>
</dbReference>
<name>A0A420VGL8_9BACI</name>
<comment type="cofactor">
    <cofactor evidence="1">
        <name>Zn(2+)</name>
        <dbReference type="ChEBI" id="CHEBI:29105"/>
    </cofactor>
</comment>
<keyword evidence="9" id="KW-0862">Zinc</keyword>
<dbReference type="GO" id="GO:0008237">
    <property type="term" value="F:metallopeptidase activity"/>
    <property type="evidence" value="ECO:0007669"/>
    <property type="project" value="UniProtKB-KW"/>
</dbReference>